<feature type="compositionally biased region" description="Polar residues" evidence="1">
    <location>
        <begin position="12"/>
        <end position="25"/>
    </location>
</feature>
<comment type="caution">
    <text evidence="2">The sequence shown here is derived from an EMBL/GenBank/DDBJ whole genome shotgun (WGS) entry which is preliminary data.</text>
</comment>
<proteinExistence type="predicted"/>
<dbReference type="AlphaFoldDB" id="A0A9W6XJ42"/>
<dbReference type="Proteomes" id="UP001165083">
    <property type="component" value="Unassembled WGS sequence"/>
</dbReference>
<dbReference type="EMBL" id="BSXW01001850">
    <property type="protein sequence ID" value="GMF39505.1"/>
    <property type="molecule type" value="Genomic_DNA"/>
</dbReference>
<evidence type="ECO:0000256" key="1">
    <source>
        <dbReference type="SAM" id="MobiDB-lite"/>
    </source>
</evidence>
<feature type="compositionally biased region" description="Low complexity" evidence="1">
    <location>
        <begin position="38"/>
        <end position="54"/>
    </location>
</feature>
<organism evidence="2 3">
    <name type="scientific">Phytophthora lilii</name>
    <dbReference type="NCBI Taxonomy" id="2077276"/>
    <lineage>
        <taxon>Eukaryota</taxon>
        <taxon>Sar</taxon>
        <taxon>Stramenopiles</taxon>
        <taxon>Oomycota</taxon>
        <taxon>Peronosporomycetes</taxon>
        <taxon>Peronosporales</taxon>
        <taxon>Peronosporaceae</taxon>
        <taxon>Phytophthora</taxon>
    </lineage>
</organism>
<accession>A0A9W6XJ42</accession>
<name>A0A9W6XJ42_9STRA</name>
<sequence length="94" mass="9755">MAQRRGRAAERQSPNPRPRQQSRTNAPDDDEASRPTPQNAASANSQAGSTAQATPSAAGPDTMSMQQLLPSPDANPAAGTDAAGQRKIRISSCV</sequence>
<reference evidence="2" key="1">
    <citation type="submission" date="2023-04" db="EMBL/GenBank/DDBJ databases">
        <title>Phytophthora lilii NBRC 32176.</title>
        <authorList>
            <person name="Ichikawa N."/>
            <person name="Sato H."/>
            <person name="Tonouchi N."/>
        </authorList>
    </citation>
    <scope>NUCLEOTIDE SEQUENCE</scope>
    <source>
        <strain evidence="2">NBRC 32176</strain>
    </source>
</reference>
<protein>
    <submittedName>
        <fullName evidence="2">Unnamed protein product</fullName>
    </submittedName>
</protein>
<evidence type="ECO:0000313" key="2">
    <source>
        <dbReference type="EMBL" id="GMF39505.1"/>
    </source>
</evidence>
<evidence type="ECO:0000313" key="3">
    <source>
        <dbReference type="Proteomes" id="UP001165083"/>
    </source>
</evidence>
<gene>
    <name evidence="2" type="ORF">Plil01_001633200</name>
</gene>
<feature type="region of interest" description="Disordered" evidence="1">
    <location>
        <begin position="1"/>
        <end position="94"/>
    </location>
</feature>
<keyword evidence="3" id="KW-1185">Reference proteome</keyword>